<protein>
    <recommendedName>
        <fullName evidence="2">YCII-related domain-containing protein</fullName>
    </recommendedName>
</protein>
<comment type="similarity">
    <text evidence="1">Belongs to the YciI family.</text>
</comment>
<dbReference type="STRING" id="504805.SAMN05421505_11015"/>
<dbReference type="Pfam" id="PF03795">
    <property type="entry name" value="YCII"/>
    <property type="match status" value="1"/>
</dbReference>
<accession>A0A1G7YPM9</accession>
<dbReference type="Proteomes" id="UP000198923">
    <property type="component" value="Unassembled WGS sequence"/>
</dbReference>
<evidence type="ECO:0000313" key="4">
    <source>
        <dbReference type="Proteomes" id="UP000198923"/>
    </source>
</evidence>
<dbReference type="EMBL" id="FNCN01000010">
    <property type="protein sequence ID" value="SDG98391.1"/>
    <property type="molecule type" value="Genomic_DNA"/>
</dbReference>
<proteinExistence type="inferred from homology"/>
<dbReference type="PANTHER" id="PTHR37828:SF1">
    <property type="entry name" value="YCII-RELATED DOMAIN-CONTAINING PROTEIN"/>
    <property type="match status" value="1"/>
</dbReference>
<feature type="domain" description="YCII-related" evidence="2">
    <location>
        <begin position="22"/>
        <end position="106"/>
    </location>
</feature>
<dbReference type="RefSeq" id="WP_093170579.1">
    <property type="nucleotide sequence ID" value="NZ_FNCN01000010.1"/>
</dbReference>
<organism evidence="3 4">
    <name type="scientific">Sinosporangium album</name>
    <dbReference type="NCBI Taxonomy" id="504805"/>
    <lineage>
        <taxon>Bacteria</taxon>
        <taxon>Bacillati</taxon>
        <taxon>Actinomycetota</taxon>
        <taxon>Actinomycetes</taxon>
        <taxon>Streptosporangiales</taxon>
        <taxon>Streptosporangiaceae</taxon>
        <taxon>Sinosporangium</taxon>
    </lineage>
</organism>
<keyword evidence="4" id="KW-1185">Reference proteome</keyword>
<dbReference type="OrthoDB" id="5523400at2"/>
<dbReference type="PANTHER" id="PTHR37828">
    <property type="entry name" value="GSR2449 PROTEIN"/>
    <property type="match status" value="1"/>
</dbReference>
<dbReference type="AlphaFoldDB" id="A0A1G7YPM9"/>
<dbReference type="InterPro" id="IPR011008">
    <property type="entry name" value="Dimeric_a/b-barrel"/>
</dbReference>
<evidence type="ECO:0000313" key="3">
    <source>
        <dbReference type="EMBL" id="SDG98391.1"/>
    </source>
</evidence>
<sequence>MTTQSSAPQPNPTAGSLNKQLFVIFSDAGPRPDELPAQIPAHLHYLTGLEKQGTLFMSGPFLDVSGNPGPSGMLIVRATSTGEAAAIAAGDPFHSSGARSFRVQEWQVHQGRIDIAVDLSDRTYHLR</sequence>
<evidence type="ECO:0000256" key="1">
    <source>
        <dbReference type="ARBA" id="ARBA00007689"/>
    </source>
</evidence>
<reference evidence="3 4" key="1">
    <citation type="submission" date="2016-10" db="EMBL/GenBank/DDBJ databases">
        <authorList>
            <person name="de Groot N.N."/>
        </authorList>
    </citation>
    <scope>NUCLEOTIDE SEQUENCE [LARGE SCALE GENOMIC DNA]</scope>
    <source>
        <strain evidence="3 4">CPCC 201354</strain>
    </source>
</reference>
<name>A0A1G7YPM9_9ACTN</name>
<evidence type="ECO:0000259" key="2">
    <source>
        <dbReference type="Pfam" id="PF03795"/>
    </source>
</evidence>
<dbReference type="SUPFAM" id="SSF54909">
    <property type="entry name" value="Dimeric alpha+beta barrel"/>
    <property type="match status" value="1"/>
</dbReference>
<dbReference type="Gene3D" id="3.30.70.1060">
    <property type="entry name" value="Dimeric alpha+beta barrel"/>
    <property type="match status" value="1"/>
</dbReference>
<dbReference type="InterPro" id="IPR005545">
    <property type="entry name" value="YCII"/>
</dbReference>
<gene>
    <name evidence="3" type="ORF">SAMN05421505_11015</name>
</gene>